<dbReference type="RefSeq" id="WP_301812523.1">
    <property type="nucleotide sequence ID" value="NZ_JAUJZH010000015.1"/>
</dbReference>
<evidence type="ECO:0000313" key="1">
    <source>
        <dbReference type="EMBL" id="MDO1534765.1"/>
    </source>
</evidence>
<name>A0ABT8S7M6_9BURK</name>
<dbReference type="SMART" id="SM00567">
    <property type="entry name" value="EZ_HEAT"/>
    <property type="match status" value="3"/>
</dbReference>
<dbReference type="SUPFAM" id="SSF48371">
    <property type="entry name" value="ARM repeat"/>
    <property type="match status" value="1"/>
</dbReference>
<dbReference type="EMBL" id="JAUKVY010000015">
    <property type="protein sequence ID" value="MDO1534765.1"/>
    <property type="molecule type" value="Genomic_DNA"/>
</dbReference>
<evidence type="ECO:0000313" key="2">
    <source>
        <dbReference type="Proteomes" id="UP001169027"/>
    </source>
</evidence>
<dbReference type="InterPro" id="IPR016024">
    <property type="entry name" value="ARM-type_fold"/>
</dbReference>
<comment type="caution">
    <text evidence="1">The sequence shown here is derived from an EMBL/GenBank/DDBJ whole genome shotgun (WGS) entry which is preliminary data.</text>
</comment>
<sequence length="214" mass="22354">MGRQSGAPRAVEQAMSAAAGDLGGLDAPDPTDRARALATLVVAGRASTAVLLDALRNGDARIREKAAQGLAEIADPRAADALRAALADSDPLVRGRAAQALAAIGTPDSLDALARTFDDHPDELRTPHTLATYVLMARGADALPVIAPLLDAPAPLTRQRAFAVLQAVVPMLPGVDEWGPLWRSLGAFDPDDPDAAARSAAAAQWRRWIEAREP</sequence>
<organism evidence="1 2">
    <name type="scientific">Variovorax ginsengisoli</name>
    <dbReference type="NCBI Taxonomy" id="363844"/>
    <lineage>
        <taxon>Bacteria</taxon>
        <taxon>Pseudomonadati</taxon>
        <taxon>Pseudomonadota</taxon>
        <taxon>Betaproteobacteria</taxon>
        <taxon>Burkholderiales</taxon>
        <taxon>Comamonadaceae</taxon>
        <taxon>Variovorax</taxon>
    </lineage>
</organism>
<dbReference type="InterPro" id="IPR011989">
    <property type="entry name" value="ARM-like"/>
</dbReference>
<dbReference type="Proteomes" id="UP001169027">
    <property type="component" value="Unassembled WGS sequence"/>
</dbReference>
<proteinExistence type="predicted"/>
<accession>A0ABT8S7M6</accession>
<dbReference type="InterPro" id="IPR004155">
    <property type="entry name" value="PBS_lyase_HEAT"/>
</dbReference>
<gene>
    <name evidence="1" type="ORF">Q2T77_20945</name>
</gene>
<dbReference type="Gene3D" id="1.25.10.10">
    <property type="entry name" value="Leucine-rich Repeat Variant"/>
    <property type="match status" value="1"/>
</dbReference>
<keyword evidence="2" id="KW-1185">Reference proteome</keyword>
<dbReference type="Pfam" id="PF13646">
    <property type="entry name" value="HEAT_2"/>
    <property type="match status" value="1"/>
</dbReference>
<protein>
    <submittedName>
        <fullName evidence="1">HEAT repeat domain-containing protein</fullName>
    </submittedName>
</protein>
<reference evidence="1" key="1">
    <citation type="submission" date="2023-06" db="EMBL/GenBank/DDBJ databases">
        <authorList>
            <person name="Jiang Y."/>
            <person name="Liu Q."/>
        </authorList>
    </citation>
    <scope>NUCLEOTIDE SEQUENCE</scope>
    <source>
        <strain evidence="1">CGMCC 1.12090</strain>
    </source>
</reference>